<organism evidence="2 3">
    <name type="scientific">Mycobacterium liflandii (strain 128FXT)</name>
    <dbReference type="NCBI Taxonomy" id="459424"/>
    <lineage>
        <taxon>Bacteria</taxon>
        <taxon>Bacillati</taxon>
        <taxon>Actinomycetota</taxon>
        <taxon>Actinomycetes</taxon>
        <taxon>Mycobacteriales</taxon>
        <taxon>Mycobacteriaceae</taxon>
        <taxon>Mycobacterium</taxon>
        <taxon>Mycobacterium ulcerans group</taxon>
    </lineage>
</organism>
<evidence type="ECO:0000313" key="2">
    <source>
        <dbReference type="EMBL" id="AGC62203.1"/>
    </source>
</evidence>
<gene>
    <name evidence="2" type="ordered locus">MULP_02359</name>
</gene>
<feature type="region of interest" description="Disordered" evidence="1">
    <location>
        <begin position="1"/>
        <end position="38"/>
    </location>
</feature>
<dbReference type="KEGG" id="mli:MULP_02359"/>
<evidence type="ECO:0000256" key="1">
    <source>
        <dbReference type="SAM" id="MobiDB-lite"/>
    </source>
</evidence>
<protein>
    <submittedName>
        <fullName evidence="2">Uncharacterized protein</fullName>
    </submittedName>
</protein>
<accession>L7V6V0</accession>
<dbReference type="HOGENOM" id="CLU_1287691_0_0_11"/>
<feature type="compositionally biased region" description="Polar residues" evidence="1">
    <location>
        <begin position="26"/>
        <end position="38"/>
    </location>
</feature>
<feature type="compositionally biased region" description="Basic and acidic residues" evidence="1">
    <location>
        <begin position="127"/>
        <end position="137"/>
    </location>
</feature>
<dbReference type="EMBL" id="CP003899">
    <property type="protein sequence ID" value="AGC62203.1"/>
    <property type="molecule type" value="Genomic_DNA"/>
</dbReference>
<sequence length="214" mass="23799">METIPTVRPTGQIRPPKRRPSRCPRQQTEPSQPHQTSGAKLFCVGQLGGGGKPIAAGNCQGLPSPRLAAGRCPAREPNRCQRLRCRRSSRSTRPPHRALHRCCYRRRWQQLRRSLRCSAQSSRTRRPHPDHGRRTEPRTTSLELCDRRCHNIGLGPRVSGIQDAVADQQVRACSIGRRHLGTPTSGRLSAVATMWQAGLGSTGHHEAKCRALPE</sequence>
<dbReference type="PATRIC" id="fig|459424.11.peg.2435"/>
<evidence type="ECO:0000313" key="3">
    <source>
        <dbReference type="Proteomes" id="UP000011157"/>
    </source>
</evidence>
<reference evidence="2 3" key="1">
    <citation type="journal article" date="2013" name="J. Bacteriol.">
        <title>Complete Genome Sequence of the Frog Pathogen Mycobacterium ulcerans Ecovar Liflandii.</title>
        <authorList>
            <person name="Tobias N.J."/>
            <person name="Doig K.D."/>
            <person name="Medema M.H."/>
            <person name="Chen H."/>
            <person name="Haring V."/>
            <person name="Moore R."/>
            <person name="Seemann T."/>
            <person name="Stinear T.P."/>
        </authorList>
    </citation>
    <scope>NUCLEOTIDE SEQUENCE [LARGE SCALE GENOMIC DNA]</scope>
    <source>
        <strain evidence="2 3">128FXT</strain>
    </source>
</reference>
<name>L7V6V0_MYCL1</name>
<proteinExistence type="predicted"/>
<keyword evidence="3" id="KW-1185">Reference proteome</keyword>
<dbReference type="Proteomes" id="UP000011157">
    <property type="component" value="Chromosome"/>
</dbReference>
<feature type="region of interest" description="Disordered" evidence="1">
    <location>
        <begin position="115"/>
        <end position="139"/>
    </location>
</feature>
<dbReference type="AlphaFoldDB" id="L7V6V0"/>